<dbReference type="Proteomes" id="UP000828390">
    <property type="component" value="Unassembled WGS sequence"/>
</dbReference>
<reference evidence="2" key="1">
    <citation type="journal article" date="2019" name="bioRxiv">
        <title>The Genome of the Zebra Mussel, Dreissena polymorpha: A Resource for Invasive Species Research.</title>
        <authorList>
            <person name="McCartney M.A."/>
            <person name="Auch B."/>
            <person name="Kono T."/>
            <person name="Mallez S."/>
            <person name="Zhang Y."/>
            <person name="Obille A."/>
            <person name="Becker A."/>
            <person name="Abrahante J.E."/>
            <person name="Garbe J."/>
            <person name="Badalamenti J.P."/>
            <person name="Herman A."/>
            <person name="Mangelson H."/>
            <person name="Liachko I."/>
            <person name="Sullivan S."/>
            <person name="Sone E.D."/>
            <person name="Koren S."/>
            <person name="Silverstein K.A.T."/>
            <person name="Beckman K.B."/>
            <person name="Gohl D.M."/>
        </authorList>
    </citation>
    <scope>NUCLEOTIDE SEQUENCE</scope>
    <source>
        <strain evidence="2">Duluth1</strain>
        <tissue evidence="2">Whole animal</tissue>
    </source>
</reference>
<protein>
    <submittedName>
        <fullName evidence="2">Uncharacterized protein</fullName>
    </submittedName>
</protein>
<gene>
    <name evidence="2" type="ORF">DPMN_095139</name>
</gene>
<name>A0A9D4L8W8_DREPO</name>
<sequence length="63" mass="7261">MDNYIAHAFHADDEYVIIRRRRYLVVREISVTLRTLVSTSPLKFDGQNQRHGTTGMAELGRNA</sequence>
<reference evidence="2" key="2">
    <citation type="submission" date="2020-11" db="EMBL/GenBank/DDBJ databases">
        <authorList>
            <person name="McCartney M.A."/>
            <person name="Auch B."/>
            <person name="Kono T."/>
            <person name="Mallez S."/>
            <person name="Becker A."/>
            <person name="Gohl D.M."/>
            <person name="Silverstein K.A.T."/>
            <person name="Koren S."/>
            <person name="Bechman K.B."/>
            <person name="Herman A."/>
            <person name="Abrahante J.E."/>
            <person name="Garbe J."/>
        </authorList>
    </citation>
    <scope>NUCLEOTIDE SEQUENCE</scope>
    <source>
        <strain evidence="2">Duluth1</strain>
        <tissue evidence="2">Whole animal</tissue>
    </source>
</reference>
<evidence type="ECO:0000313" key="3">
    <source>
        <dbReference type="Proteomes" id="UP000828390"/>
    </source>
</evidence>
<feature type="region of interest" description="Disordered" evidence="1">
    <location>
        <begin position="44"/>
        <end position="63"/>
    </location>
</feature>
<dbReference type="AlphaFoldDB" id="A0A9D4L8W8"/>
<evidence type="ECO:0000256" key="1">
    <source>
        <dbReference type="SAM" id="MobiDB-lite"/>
    </source>
</evidence>
<organism evidence="2 3">
    <name type="scientific">Dreissena polymorpha</name>
    <name type="common">Zebra mussel</name>
    <name type="synonym">Mytilus polymorpha</name>
    <dbReference type="NCBI Taxonomy" id="45954"/>
    <lineage>
        <taxon>Eukaryota</taxon>
        <taxon>Metazoa</taxon>
        <taxon>Spiralia</taxon>
        <taxon>Lophotrochozoa</taxon>
        <taxon>Mollusca</taxon>
        <taxon>Bivalvia</taxon>
        <taxon>Autobranchia</taxon>
        <taxon>Heteroconchia</taxon>
        <taxon>Euheterodonta</taxon>
        <taxon>Imparidentia</taxon>
        <taxon>Neoheterodontei</taxon>
        <taxon>Myida</taxon>
        <taxon>Dreissenoidea</taxon>
        <taxon>Dreissenidae</taxon>
        <taxon>Dreissena</taxon>
    </lineage>
</organism>
<keyword evidence="3" id="KW-1185">Reference proteome</keyword>
<accession>A0A9D4L8W8</accession>
<proteinExistence type="predicted"/>
<evidence type="ECO:0000313" key="2">
    <source>
        <dbReference type="EMBL" id="KAH3852626.1"/>
    </source>
</evidence>
<comment type="caution">
    <text evidence="2">The sequence shown here is derived from an EMBL/GenBank/DDBJ whole genome shotgun (WGS) entry which is preliminary data.</text>
</comment>
<dbReference type="EMBL" id="JAIWYP010000003">
    <property type="protein sequence ID" value="KAH3852626.1"/>
    <property type="molecule type" value="Genomic_DNA"/>
</dbReference>